<proteinExistence type="predicted"/>
<name>A0A512SZT9_9MICO</name>
<dbReference type="EMBL" id="BKBA01000006">
    <property type="protein sequence ID" value="GEQ13478.1"/>
    <property type="molecule type" value="Genomic_DNA"/>
</dbReference>
<reference evidence="1 2" key="1">
    <citation type="submission" date="2019-07" db="EMBL/GenBank/DDBJ databases">
        <title>Whole genome shotgun sequence of Knoellia locipacati NBRC 109775.</title>
        <authorList>
            <person name="Hosoyama A."/>
            <person name="Uohara A."/>
            <person name="Ohji S."/>
            <person name="Ichikawa N."/>
        </authorList>
    </citation>
    <scope>NUCLEOTIDE SEQUENCE [LARGE SCALE GENOMIC DNA]</scope>
    <source>
        <strain evidence="1 2">NBRC 109775</strain>
    </source>
</reference>
<evidence type="ECO:0000313" key="1">
    <source>
        <dbReference type="EMBL" id="GEQ13478.1"/>
    </source>
</evidence>
<sequence>MTSTDNGCTVFKNDRGATQWVLIGETGTLRAGTAYIVEGVAMDAMDPACPQGLPFQVTKVTEGTFVEDLTPPPPAKGSGVTTLTGVAAQGVEAGCRVLQTDKGVFVLVGKIPVPDGRVEVRGVARVDMATTCQQGTAFEVLSVRVLG</sequence>
<gene>
    <name evidence="1" type="ORF">KLO01_15250</name>
</gene>
<keyword evidence="2" id="KW-1185">Reference proteome</keyword>
<evidence type="ECO:0000313" key="2">
    <source>
        <dbReference type="Proteomes" id="UP000321793"/>
    </source>
</evidence>
<protein>
    <submittedName>
        <fullName evidence="1">Uncharacterized protein</fullName>
    </submittedName>
</protein>
<accession>A0A512SZT9</accession>
<comment type="caution">
    <text evidence="1">The sequence shown here is derived from an EMBL/GenBank/DDBJ whole genome shotgun (WGS) entry which is preliminary data.</text>
</comment>
<dbReference type="AlphaFoldDB" id="A0A512SZT9"/>
<organism evidence="1 2">
    <name type="scientific">Knoellia locipacati</name>
    <dbReference type="NCBI Taxonomy" id="882824"/>
    <lineage>
        <taxon>Bacteria</taxon>
        <taxon>Bacillati</taxon>
        <taxon>Actinomycetota</taxon>
        <taxon>Actinomycetes</taxon>
        <taxon>Micrococcales</taxon>
        <taxon>Intrasporangiaceae</taxon>
        <taxon>Knoellia</taxon>
    </lineage>
</organism>
<dbReference type="Proteomes" id="UP000321793">
    <property type="component" value="Unassembled WGS sequence"/>
</dbReference>